<evidence type="ECO:0000313" key="7">
    <source>
        <dbReference type="Proteomes" id="UP000662986"/>
    </source>
</evidence>
<organism evidence="6 7">
    <name type="scientific">Rhodococcus pseudokoreensis</name>
    <dbReference type="NCBI Taxonomy" id="2811421"/>
    <lineage>
        <taxon>Bacteria</taxon>
        <taxon>Bacillati</taxon>
        <taxon>Actinomycetota</taxon>
        <taxon>Actinomycetes</taxon>
        <taxon>Mycobacteriales</taxon>
        <taxon>Nocardiaceae</taxon>
        <taxon>Rhodococcus</taxon>
    </lineage>
</organism>
<dbReference type="InterPro" id="IPR000835">
    <property type="entry name" value="HTH_MarR-typ"/>
</dbReference>
<dbReference type="PRINTS" id="PR00598">
    <property type="entry name" value="HTHMARR"/>
</dbReference>
<evidence type="ECO:0000313" key="6">
    <source>
        <dbReference type="EMBL" id="QSE95278.1"/>
    </source>
</evidence>
<reference evidence="6 7" key="1">
    <citation type="journal article" date="2021" name="Microbiol. Resour. Announc.">
        <title>Complete Genome Sequences of Two Rhodococcus sp. Strains with Large and Linear Chromosomes, Isolated from Apple Rhizosphere.</title>
        <authorList>
            <person name="Benning S."/>
            <person name="Brugnone N."/>
            <person name="Siani R."/>
            <person name="Kublik S."/>
            <person name="Schloter M."/>
            <person name="Rad V."/>
        </authorList>
    </citation>
    <scope>NUCLEOTIDE SEQUENCE [LARGE SCALE GENOMIC DNA]</scope>
    <source>
        <strain evidence="6 7">R79</strain>
    </source>
</reference>
<evidence type="ECO:0000256" key="2">
    <source>
        <dbReference type="ARBA" id="ARBA00023125"/>
    </source>
</evidence>
<dbReference type="PROSITE" id="PS50995">
    <property type="entry name" value="HTH_MARR_2"/>
    <property type="match status" value="1"/>
</dbReference>
<dbReference type="PANTHER" id="PTHR42756:SF1">
    <property type="entry name" value="TRANSCRIPTIONAL REPRESSOR OF EMRAB OPERON"/>
    <property type="match status" value="1"/>
</dbReference>
<keyword evidence="3" id="KW-0804">Transcription</keyword>
<dbReference type="PANTHER" id="PTHR42756">
    <property type="entry name" value="TRANSCRIPTIONAL REGULATOR, MARR"/>
    <property type="match status" value="1"/>
</dbReference>
<name>A0A974WC70_9NOCA</name>
<evidence type="ECO:0000256" key="3">
    <source>
        <dbReference type="ARBA" id="ARBA00023163"/>
    </source>
</evidence>
<dbReference type="EMBL" id="CP070619">
    <property type="protein sequence ID" value="QSE88101.1"/>
    <property type="molecule type" value="Genomic_DNA"/>
</dbReference>
<accession>A0A974WC70</accession>
<gene>
    <name evidence="5" type="ORF">JWS13_05375</name>
    <name evidence="6" type="ORF">JWS13_45140</name>
</gene>
<dbReference type="Gene3D" id="1.10.10.10">
    <property type="entry name" value="Winged helix-like DNA-binding domain superfamily/Winged helix DNA-binding domain"/>
    <property type="match status" value="1"/>
</dbReference>
<evidence type="ECO:0000259" key="4">
    <source>
        <dbReference type="PROSITE" id="PS50995"/>
    </source>
</evidence>
<proteinExistence type="predicted"/>
<keyword evidence="1" id="KW-0805">Transcription regulation</keyword>
<dbReference type="InterPro" id="IPR036388">
    <property type="entry name" value="WH-like_DNA-bd_sf"/>
</dbReference>
<reference evidence="6 7" key="2">
    <citation type="journal article" date="2022" name="Arch. Microbiol.">
        <title>Rhodococcus pseudokoreensis sp. nov. isolated from the rhizosphere of young M26 apple rootstocks.</title>
        <authorList>
            <person name="Kampfer P."/>
            <person name="Glaeser S.P."/>
            <person name="Blom J."/>
            <person name="Wolf J."/>
            <person name="Benning S."/>
            <person name="Schloter M."/>
            <person name="Neumann-Schaal M."/>
        </authorList>
    </citation>
    <scope>NUCLEOTIDE SEQUENCE [LARGE SCALE GENOMIC DNA]</scope>
    <source>
        <strain evidence="6 7">R79</strain>
    </source>
</reference>
<sequence length="82" mass="9126">MTRPTITGGVDRLERDGYVTRTVQPKNRSRLTIDLTEAGKEAVEEAAGLQHQVELDLVSGLSEEDQSQLSELLTKLFNTLQQ</sequence>
<dbReference type="SUPFAM" id="SSF46785">
    <property type="entry name" value="Winged helix' DNA-binding domain"/>
    <property type="match status" value="1"/>
</dbReference>
<keyword evidence="2" id="KW-0238">DNA-binding</keyword>
<feature type="domain" description="HTH marR-type" evidence="4">
    <location>
        <begin position="1"/>
        <end position="78"/>
    </location>
</feature>
<dbReference type="EMBL" id="CP070619">
    <property type="protein sequence ID" value="QSE95278.1"/>
    <property type="molecule type" value="Genomic_DNA"/>
</dbReference>
<dbReference type="InterPro" id="IPR036390">
    <property type="entry name" value="WH_DNA-bd_sf"/>
</dbReference>
<dbReference type="Proteomes" id="UP000662986">
    <property type="component" value="Chromosome"/>
</dbReference>
<evidence type="ECO:0000313" key="5">
    <source>
        <dbReference type="EMBL" id="QSE88101.1"/>
    </source>
</evidence>
<protein>
    <recommendedName>
        <fullName evidence="4">HTH marR-type domain-containing protein</fullName>
    </recommendedName>
</protein>
<evidence type="ECO:0000256" key="1">
    <source>
        <dbReference type="ARBA" id="ARBA00023015"/>
    </source>
</evidence>
<keyword evidence="7" id="KW-1185">Reference proteome</keyword>